<proteinExistence type="predicted"/>
<dbReference type="GO" id="GO:0005524">
    <property type="term" value="F:ATP binding"/>
    <property type="evidence" value="ECO:0007669"/>
    <property type="project" value="InterPro"/>
</dbReference>
<feature type="compositionally biased region" description="Basic residues" evidence="2">
    <location>
        <begin position="751"/>
        <end position="762"/>
    </location>
</feature>
<evidence type="ECO:0000256" key="2">
    <source>
        <dbReference type="SAM" id="MobiDB-lite"/>
    </source>
</evidence>
<dbReference type="InterPro" id="IPR014001">
    <property type="entry name" value="Helicase_ATP-bd"/>
</dbReference>
<organism evidence="4 5">
    <name type="scientific">Bailinhaonella thermotolerans</name>
    <dbReference type="NCBI Taxonomy" id="1070861"/>
    <lineage>
        <taxon>Bacteria</taxon>
        <taxon>Bacillati</taxon>
        <taxon>Actinomycetota</taxon>
        <taxon>Actinomycetes</taxon>
        <taxon>Streptosporangiales</taxon>
        <taxon>Streptosporangiaceae</taxon>
        <taxon>Bailinhaonella</taxon>
    </lineage>
</organism>
<dbReference type="Pfam" id="PF00176">
    <property type="entry name" value="SNF2-rel_dom"/>
    <property type="match status" value="1"/>
</dbReference>
<feature type="compositionally biased region" description="Basic and acidic residues" evidence="2">
    <location>
        <begin position="734"/>
        <end position="750"/>
    </location>
</feature>
<feature type="compositionally biased region" description="Basic and acidic residues" evidence="2">
    <location>
        <begin position="831"/>
        <end position="842"/>
    </location>
</feature>
<dbReference type="SMART" id="SM00487">
    <property type="entry name" value="DEXDc"/>
    <property type="match status" value="1"/>
</dbReference>
<dbReference type="Gene3D" id="3.40.50.10810">
    <property type="entry name" value="Tandem AAA-ATPase domain"/>
    <property type="match status" value="1"/>
</dbReference>
<protein>
    <submittedName>
        <fullName evidence="4">DEAD/DEAH box helicase</fullName>
    </submittedName>
</protein>
<sequence>MAEQLSLDFTDSAGERAKRARRQAGQLPMFATWSADLDVHLRSPAEAVAAISGPEPERAHRWLAALVPNARAEKARRAVFPAAALDRLAWVRPPARVTLDANAAAVAYALHAARLGLRPITVVREGARLRAHTPRGWPAPLRQADIAWPALAALATLGAPLAVHPGARALLNRRLAQAGAAIATASAAGTSVALRTTRPDLLEALGLPALRHAGEPGDGHYRMPLLLAGALLDQGVVHVPGQVRDAIERAAAPAPPLNLGEDFPWRLWDFQERDARRAKRILHTLGGVLLAGDMGSGKTTVALALCQDLDLWPLLVVCPVSAFSTWARQLGQMGRSHLLATGSPKAAWQAVAEAEHDAYVVSYDRLHALAEILRSKHPVAIVADEIQRVRNPGSRRSRALRAMASTVPYRLGLSGTPLVNVVGDLLAQGAFLVPGEWPPRATTRHLQDLYPGDPQEAVAEHLGAMMVRRRMDQVGRPMPARHDRRVHVQLTAEQRRALAELREEAEQAKAGGAFDGPDGKFNALVRLTRMRKIVANPASAGVGGPNPKIAAGLRLITGFRAQGRRGVVFCADRATYRELGDLLDRENIPWGGIWGSTPPLERIEVERRLHAHEIDVVIGTYAAAAESWSASPTATYFIGLSYVYAPATLEQAEARVYRLNSDLDGPDIEIVYVHASAPGGSIDDRVVEILEAKKDLFAKVVDRRARQDATRVHLSLSDLVYVLTGDRDARLAAAEADHRQAGERERAAREHARRTLHARTARNRQDPSLVADDGATALTREQWEDLDLEVMLEEADMEDTGTEDTGTEDTGAEDTGTEDSGAEDTGTADARGAEHGGAREDTGAEEAAA</sequence>
<dbReference type="Gene3D" id="3.40.50.300">
    <property type="entry name" value="P-loop containing nucleotide triphosphate hydrolases"/>
    <property type="match status" value="1"/>
</dbReference>
<keyword evidence="4" id="KW-0347">Helicase</keyword>
<evidence type="ECO:0000259" key="3">
    <source>
        <dbReference type="PROSITE" id="PS51192"/>
    </source>
</evidence>
<keyword evidence="1" id="KW-0378">Hydrolase</keyword>
<comment type="caution">
    <text evidence="4">The sequence shown here is derived from an EMBL/GenBank/DDBJ whole genome shotgun (WGS) entry which is preliminary data.</text>
</comment>
<dbReference type="SUPFAM" id="SSF52540">
    <property type="entry name" value="P-loop containing nucleoside triphosphate hydrolases"/>
    <property type="match status" value="2"/>
</dbReference>
<dbReference type="OrthoDB" id="9814088at2"/>
<name>A0A3A4A7K7_9ACTN</name>
<feature type="region of interest" description="Disordered" evidence="2">
    <location>
        <begin position="734"/>
        <end position="849"/>
    </location>
</feature>
<keyword evidence="4" id="KW-0067">ATP-binding</keyword>
<dbReference type="InterPro" id="IPR038718">
    <property type="entry name" value="SNF2-like_sf"/>
</dbReference>
<dbReference type="EMBL" id="QZEY01000017">
    <property type="protein sequence ID" value="RJL23991.1"/>
    <property type="molecule type" value="Genomic_DNA"/>
</dbReference>
<dbReference type="Proteomes" id="UP000265768">
    <property type="component" value="Unassembled WGS sequence"/>
</dbReference>
<accession>A0A3A4A7K7</accession>
<evidence type="ECO:0000256" key="1">
    <source>
        <dbReference type="ARBA" id="ARBA00022801"/>
    </source>
</evidence>
<dbReference type="AlphaFoldDB" id="A0A3A4A7K7"/>
<dbReference type="InterPro" id="IPR027417">
    <property type="entry name" value="P-loop_NTPase"/>
</dbReference>
<dbReference type="PANTHER" id="PTHR45766">
    <property type="entry name" value="DNA ANNEALING HELICASE AND ENDONUCLEASE ZRANB3 FAMILY MEMBER"/>
    <property type="match status" value="1"/>
</dbReference>
<dbReference type="GO" id="GO:0004386">
    <property type="term" value="F:helicase activity"/>
    <property type="evidence" value="ECO:0007669"/>
    <property type="project" value="UniProtKB-KW"/>
</dbReference>
<dbReference type="GO" id="GO:0016787">
    <property type="term" value="F:hydrolase activity"/>
    <property type="evidence" value="ECO:0007669"/>
    <property type="project" value="UniProtKB-KW"/>
</dbReference>
<dbReference type="GO" id="GO:0006281">
    <property type="term" value="P:DNA repair"/>
    <property type="evidence" value="ECO:0007669"/>
    <property type="project" value="TreeGrafter"/>
</dbReference>
<keyword evidence="4" id="KW-0547">Nucleotide-binding</keyword>
<dbReference type="InterPro" id="IPR000330">
    <property type="entry name" value="SNF2_N"/>
</dbReference>
<evidence type="ECO:0000313" key="5">
    <source>
        <dbReference type="Proteomes" id="UP000265768"/>
    </source>
</evidence>
<feature type="compositionally biased region" description="Acidic residues" evidence="2">
    <location>
        <begin position="784"/>
        <end position="822"/>
    </location>
</feature>
<dbReference type="GO" id="GO:0031297">
    <property type="term" value="P:replication fork processing"/>
    <property type="evidence" value="ECO:0007669"/>
    <property type="project" value="TreeGrafter"/>
</dbReference>
<dbReference type="PANTHER" id="PTHR45766:SF6">
    <property type="entry name" value="SWI_SNF-RELATED MATRIX-ASSOCIATED ACTIN-DEPENDENT REGULATOR OF CHROMATIN SUBFAMILY A-LIKE PROTEIN 1"/>
    <property type="match status" value="1"/>
</dbReference>
<reference evidence="4 5" key="1">
    <citation type="submission" date="2018-09" db="EMBL/GenBank/DDBJ databases">
        <title>YIM 75507 draft genome.</title>
        <authorList>
            <person name="Tang S."/>
            <person name="Feng Y."/>
        </authorList>
    </citation>
    <scope>NUCLEOTIDE SEQUENCE [LARGE SCALE GENOMIC DNA]</scope>
    <source>
        <strain evidence="4 5">YIM 75507</strain>
    </source>
</reference>
<gene>
    <name evidence="4" type="ORF">D5H75_31660</name>
</gene>
<evidence type="ECO:0000313" key="4">
    <source>
        <dbReference type="EMBL" id="RJL23991.1"/>
    </source>
</evidence>
<keyword evidence="5" id="KW-1185">Reference proteome</keyword>
<feature type="domain" description="Helicase ATP-binding" evidence="3">
    <location>
        <begin position="279"/>
        <end position="435"/>
    </location>
</feature>
<dbReference type="PROSITE" id="PS51192">
    <property type="entry name" value="HELICASE_ATP_BIND_1"/>
    <property type="match status" value="1"/>
</dbReference>
<dbReference type="RefSeq" id="WP_119930246.1">
    <property type="nucleotide sequence ID" value="NZ_QZEY01000017.1"/>
</dbReference>